<evidence type="ECO:0000313" key="3">
    <source>
        <dbReference type="Proteomes" id="UP000298416"/>
    </source>
</evidence>
<dbReference type="Pfam" id="PF12579">
    <property type="entry name" value="DUF3755"/>
    <property type="match status" value="1"/>
</dbReference>
<protein>
    <recommendedName>
        <fullName evidence="4">Myb-like domain-containing protein</fullName>
    </recommendedName>
</protein>
<dbReference type="EMBL" id="PNBA02000016">
    <property type="protein sequence ID" value="KAG6396831.1"/>
    <property type="molecule type" value="Genomic_DNA"/>
</dbReference>
<dbReference type="InterPro" id="IPR022228">
    <property type="entry name" value="DUF3755"/>
</dbReference>
<evidence type="ECO:0000256" key="1">
    <source>
        <dbReference type="SAM" id="MobiDB-lite"/>
    </source>
</evidence>
<dbReference type="AlphaFoldDB" id="A0A8X8WLB3"/>
<accession>A0A8X8WLB3</accession>
<dbReference type="PANTHER" id="PTHR14000">
    <property type="entry name" value="FINGER CCCH DOMAIN PROTEIN, PUTATIVE (DUF3755)-RELATED"/>
    <property type="match status" value="1"/>
</dbReference>
<name>A0A8X8WLB3_SALSN</name>
<reference evidence="2" key="1">
    <citation type="submission" date="2018-01" db="EMBL/GenBank/DDBJ databases">
        <authorList>
            <person name="Mao J.F."/>
        </authorList>
    </citation>
    <scope>NUCLEOTIDE SEQUENCE</scope>
    <source>
        <strain evidence="2">Huo1</strain>
        <tissue evidence="2">Leaf</tissue>
    </source>
</reference>
<proteinExistence type="predicted"/>
<reference evidence="2" key="2">
    <citation type="submission" date="2020-08" db="EMBL/GenBank/DDBJ databases">
        <title>Plant Genome Project.</title>
        <authorList>
            <person name="Zhang R.-G."/>
        </authorList>
    </citation>
    <scope>NUCLEOTIDE SEQUENCE</scope>
    <source>
        <strain evidence="2">Huo1</strain>
        <tissue evidence="2">Leaf</tissue>
    </source>
</reference>
<gene>
    <name evidence="2" type="ORF">SASPL_142988</name>
</gene>
<dbReference type="PANTHER" id="PTHR14000:SF6">
    <property type="entry name" value="OS02G0631200 PROTEIN"/>
    <property type="match status" value="1"/>
</dbReference>
<comment type="caution">
    <text evidence="2">The sequence shown here is derived from an EMBL/GenBank/DDBJ whole genome shotgun (WGS) entry which is preliminary data.</text>
</comment>
<evidence type="ECO:0008006" key="4">
    <source>
        <dbReference type="Google" id="ProtNLM"/>
    </source>
</evidence>
<keyword evidence="3" id="KW-1185">Reference proteome</keyword>
<feature type="region of interest" description="Disordered" evidence="1">
    <location>
        <begin position="1"/>
        <end position="29"/>
    </location>
</feature>
<evidence type="ECO:0000313" key="2">
    <source>
        <dbReference type="EMBL" id="KAG6396831.1"/>
    </source>
</evidence>
<organism evidence="2">
    <name type="scientific">Salvia splendens</name>
    <name type="common">Scarlet sage</name>
    <dbReference type="NCBI Taxonomy" id="180675"/>
    <lineage>
        <taxon>Eukaryota</taxon>
        <taxon>Viridiplantae</taxon>
        <taxon>Streptophyta</taxon>
        <taxon>Embryophyta</taxon>
        <taxon>Tracheophyta</taxon>
        <taxon>Spermatophyta</taxon>
        <taxon>Magnoliopsida</taxon>
        <taxon>eudicotyledons</taxon>
        <taxon>Gunneridae</taxon>
        <taxon>Pentapetalae</taxon>
        <taxon>asterids</taxon>
        <taxon>lamiids</taxon>
        <taxon>Lamiales</taxon>
        <taxon>Lamiaceae</taxon>
        <taxon>Nepetoideae</taxon>
        <taxon>Mentheae</taxon>
        <taxon>Salviinae</taxon>
        <taxon>Salvia</taxon>
        <taxon>Salvia subgen. Calosphace</taxon>
        <taxon>core Calosphace</taxon>
    </lineage>
</organism>
<sequence length="418" mass="45567">MTSESSAGFHPNRHPHHGGLFAPGGATSSSSSGGSGGVAANYNYGGGSMNLGGNECPGGIMLFGAQNSINSSLTHVLDSFPGLKHDGGFAVEWSVGEQYKLEEGLAKYASEHNITKYVKIAASLRDKTVRDVALRCRWMMRKRRKQEHPCLGKKIRDRKTVCVECFVVSVVIKVDDVALISEKMVEPALKTNMSSASSVNVAPYTSTANQQCGYMISGVLSGTARHLLEENSLSFEQISVNLSTQKLQQNIDLFFHVRNNIITVLDSMTKMPGIMSQMPPLPVFLNEELTSSIFLPSSQFGCPALFRAERDAQAFGQIGVCRGLPYGPFEQRDVEHGVYACRLGELKAIGCCPDAGLYSKWPEETRRHLPIAGRKQGGLPVWSEPDIDHLPYGKLHIPSFPVGRGRHSVLCPPEVMTQ</sequence>
<dbReference type="Proteomes" id="UP000298416">
    <property type="component" value="Unassembled WGS sequence"/>
</dbReference>